<evidence type="ECO:0000313" key="6">
    <source>
        <dbReference type="EMBL" id="PWI26574.1"/>
    </source>
</evidence>
<dbReference type="OrthoDB" id="9805416at2"/>
<dbReference type="InterPro" id="IPR006139">
    <property type="entry name" value="D-isomer_2_OHA_DH_cat_dom"/>
</dbReference>
<evidence type="ECO:0000256" key="2">
    <source>
        <dbReference type="ARBA" id="ARBA00023002"/>
    </source>
</evidence>
<name>A0A2U3APX4_9BACL</name>
<evidence type="ECO:0000313" key="7">
    <source>
        <dbReference type="Proteomes" id="UP000245938"/>
    </source>
</evidence>
<dbReference type="PANTHER" id="PTHR10996:SF283">
    <property type="entry name" value="GLYOXYLATE_HYDROXYPYRUVATE REDUCTASE B"/>
    <property type="match status" value="1"/>
</dbReference>
<gene>
    <name evidence="6" type="ORF">DEX24_02075</name>
</gene>
<sequence length="320" mass="35755">MKPVLWITCKLPEEVVAPLKEWADVRQWPTIEKNMPHMRLQEVIKEATIIWTIMGDQMDRELLASAPNLKLICNLAVGYNNIDLVAAKELGIAVTNTPGVLTDTTADLAFTLMLTTARRIVEASDELRSGQWTYWGVNQLAGMDVFGATLGIIGMGRIGEAVAQRAKGFDMDVIYHNRNRRMEAEEQYGVSYRQLDHLLSEADFIIVLTPLTAETKGLIGSRELALMKSTATIINVARGGIVQEDALYEALLNNDIWAASSDVFEQEPVSVKHPLLTLKNFVATPHIGSATLRTRKKMMEMNIQSMTSFYKGEPIEHRII</sequence>
<dbReference type="GO" id="GO:0016618">
    <property type="term" value="F:hydroxypyruvate reductase [NAD(P)H] activity"/>
    <property type="evidence" value="ECO:0007669"/>
    <property type="project" value="TreeGrafter"/>
</dbReference>
<comment type="similarity">
    <text evidence="1 3">Belongs to the D-isomer specific 2-hydroxyacid dehydrogenase family.</text>
</comment>
<dbReference type="InterPro" id="IPR006140">
    <property type="entry name" value="D-isomer_DH_NAD-bd"/>
</dbReference>
<dbReference type="GO" id="GO:0051287">
    <property type="term" value="F:NAD binding"/>
    <property type="evidence" value="ECO:0007669"/>
    <property type="project" value="InterPro"/>
</dbReference>
<dbReference type="GO" id="GO:0005829">
    <property type="term" value="C:cytosol"/>
    <property type="evidence" value="ECO:0007669"/>
    <property type="project" value="TreeGrafter"/>
</dbReference>
<feature type="domain" description="D-isomer specific 2-hydroxyacid dehydrogenase NAD-binding" evidence="5">
    <location>
        <begin position="110"/>
        <end position="288"/>
    </location>
</feature>
<dbReference type="GO" id="GO:0030267">
    <property type="term" value="F:glyoxylate reductase (NADPH) activity"/>
    <property type="evidence" value="ECO:0007669"/>
    <property type="project" value="TreeGrafter"/>
</dbReference>
<comment type="caution">
    <text evidence="6">The sequence shown here is derived from an EMBL/GenBank/DDBJ whole genome shotgun (WGS) entry which is preliminary data.</text>
</comment>
<dbReference type="FunFam" id="3.40.50.720:FF:000462">
    <property type="entry name" value="Glyoxylate reductase (NADP+)"/>
    <property type="match status" value="1"/>
</dbReference>
<accession>A0A2U3APX4</accession>
<dbReference type="Gene3D" id="3.40.50.720">
    <property type="entry name" value="NAD(P)-binding Rossmann-like Domain"/>
    <property type="match status" value="2"/>
</dbReference>
<evidence type="ECO:0000256" key="1">
    <source>
        <dbReference type="ARBA" id="ARBA00005854"/>
    </source>
</evidence>
<evidence type="ECO:0000259" key="5">
    <source>
        <dbReference type="Pfam" id="PF02826"/>
    </source>
</evidence>
<keyword evidence="7" id="KW-1185">Reference proteome</keyword>
<dbReference type="SUPFAM" id="SSF52283">
    <property type="entry name" value="Formate/glycerate dehydrogenase catalytic domain-like"/>
    <property type="match status" value="1"/>
</dbReference>
<dbReference type="RefSeq" id="WP_109304745.1">
    <property type="nucleotide sequence ID" value="NZ_BJUF01000002.1"/>
</dbReference>
<evidence type="ECO:0000256" key="3">
    <source>
        <dbReference type="RuleBase" id="RU003719"/>
    </source>
</evidence>
<keyword evidence="2 3" id="KW-0560">Oxidoreductase</keyword>
<dbReference type="CDD" id="cd05301">
    <property type="entry name" value="GDH"/>
    <property type="match status" value="1"/>
</dbReference>
<dbReference type="SUPFAM" id="SSF51735">
    <property type="entry name" value="NAD(P)-binding Rossmann-fold domains"/>
    <property type="match status" value="1"/>
</dbReference>
<dbReference type="Pfam" id="PF00389">
    <property type="entry name" value="2-Hacid_dh"/>
    <property type="match status" value="1"/>
</dbReference>
<proteinExistence type="inferred from homology"/>
<dbReference type="Pfam" id="PF02826">
    <property type="entry name" value="2-Hacid_dh_C"/>
    <property type="match status" value="1"/>
</dbReference>
<evidence type="ECO:0000259" key="4">
    <source>
        <dbReference type="Pfam" id="PF00389"/>
    </source>
</evidence>
<protein>
    <submittedName>
        <fullName evidence="6">D-glycerate dehydrogenase</fullName>
    </submittedName>
</protein>
<feature type="domain" description="D-isomer specific 2-hydroxyacid dehydrogenase catalytic" evidence="4">
    <location>
        <begin position="10"/>
        <end position="319"/>
    </location>
</feature>
<reference evidence="6 7" key="1">
    <citation type="submission" date="2018-05" db="EMBL/GenBank/DDBJ databases">
        <title>Kurthia sibirica genome sequence.</title>
        <authorList>
            <person name="Maclea K.S."/>
            <person name="Goen A.E."/>
        </authorList>
    </citation>
    <scope>NUCLEOTIDE SEQUENCE [LARGE SCALE GENOMIC DNA]</scope>
    <source>
        <strain evidence="6 7">ATCC 49154</strain>
    </source>
</reference>
<organism evidence="6 7">
    <name type="scientific">Kurthia sibirica</name>
    <dbReference type="NCBI Taxonomy" id="202750"/>
    <lineage>
        <taxon>Bacteria</taxon>
        <taxon>Bacillati</taxon>
        <taxon>Bacillota</taxon>
        <taxon>Bacilli</taxon>
        <taxon>Bacillales</taxon>
        <taxon>Caryophanaceae</taxon>
        <taxon>Kurthia</taxon>
    </lineage>
</organism>
<dbReference type="Proteomes" id="UP000245938">
    <property type="component" value="Unassembled WGS sequence"/>
</dbReference>
<dbReference type="EMBL" id="QFVR01000002">
    <property type="protein sequence ID" value="PWI26574.1"/>
    <property type="molecule type" value="Genomic_DNA"/>
</dbReference>
<dbReference type="InterPro" id="IPR050223">
    <property type="entry name" value="D-isomer_2-hydroxyacid_DH"/>
</dbReference>
<dbReference type="InterPro" id="IPR029752">
    <property type="entry name" value="D-isomer_DH_CS1"/>
</dbReference>
<dbReference type="AlphaFoldDB" id="A0A2U3APX4"/>
<dbReference type="PROSITE" id="PS00065">
    <property type="entry name" value="D_2_HYDROXYACID_DH_1"/>
    <property type="match status" value="1"/>
</dbReference>
<dbReference type="PANTHER" id="PTHR10996">
    <property type="entry name" value="2-HYDROXYACID DEHYDROGENASE-RELATED"/>
    <property type="match status" value="1"/>
</dbReference>
<dbReference type="InterPro" id="IPR036291">
    <property type="entry name" value="NAD(P)-bd_dom_sf"/>
</dbReference>